<reference evidence="2 3" key="1">
    <citation type="submission" date="2016-08" db="EMBL/GenBank/DDBJ databases">
        <authorList>
            <person name="Seilhamer J.J."/>
        </authorList>
    </citation>
    <scope>NUCLEOTIDE SEQUENCE [LARGE SCALE GENOMIC DNA]</scope>
    <source>
        <strain evidence="2">M3/6</strain>
    </source>
</reference>
<dbReference type="AlphaFoldDB" id="A0A1R3TA63"/>
<dbReference type="NCBIfam" id="TIGR01200">
    <property type="entry name" value="GLPGLI"/>
    <property type="match status" value="1"/>
</dbReference>
<feature type="chain" id="PRO_5013294744" evidence="1">
    <location>
        <begin position="25"/>
        <end position="308"/>
    </location>
</feature>
<evidence type="ECO:0000313" key="2">
    <source>
        <dbReference type="EMBL" id="SCD20865.1"/>
    </source>
</evidence>
<evidence type="ECO:0000313" key="3">
    <source>
        <dbReference type="Proteomes" id="UP000187464"/>
    </source>
</evidence>
<gene>
    <name evidence="2" type="ORF">PSM36_2058</name>
</gene>
<name>A0A1R3TA63_9BACT</name>
<feature type="signal peptide" evidence="1">
    <location>
        <begin position="1"/>
        <end position="24"/>
    </location>
</feature>
<evidence type="ECO:0000256" key="1">
    <source>
        <dbReference type="SAM" id="SignalP"/>
    </source>
</evidence>
<sequence length="308" mass="35661">MRHKTVVTGCIISFFLLTTGNLNAMQPAKNNHVDPPQQEELDKAFLRIIYVFDQQTTKEKEKISVTDTMALDIAQNWSVYYDWNKERRDSVAKVKDQKLIQTLKSVNVLKDPDNEIFERFEAMNRKPEIMNDRKGEDARIFKNRSDNTTITIDKGPLTGAGKGIYLRLKEPIPPMDWQISEDTISIMGYLCYKATVPFRGRDYTAWFSPEIPVNEGPWKLYGLPGAILDAKTEDGLFRFQAIGIEQIKDVPIRFPSDRDFEEAKTLKQVNDYRRSKLKDISLSYMDNGTMTILRKRNPVEYNDLELSE</sequence>
<keyword evidence="1" id="KW-0732">Signal</keyword>
<dbReference type="EMBL" id="LT605205">
    <property type="protein sequence ID" value="SCD20865.1"/>
    <property type="molecule type" value="Genomic_DNA"/>
</dbReference>
<organism evidence="2 3">
    <name type="scientific">Proteiniphilum saccharofermentans</name>
    <dbReference type="NCBI Taxonomy" id="1642647"/>
    <lineage>
        <taxon>Bacteria</taxon>
        <taxon>Pseudomonadati</taxon>
        <taxon>Bacteroidota</taxon>
        <taxon>Bacteroidia</taxon>
        <taxon>Bacteroidales</taxon>
        <taxon>Dysgonomonadaceae</taxon>
        <taxon>Proteiniphilum</taxon>
    </lineage>
</organism>
<dbReference type="KEGG" id="psac:PSM36_2058"/>
<keyword evidence="3" id="KW-1185">Reference proteome</keyword>
<proteinExistence type="predicted"/>
<dbReference type="STRING" id="1642647.PSM36_2058"/>
<accession>A0A1R3TA63</accession>
<dbReference type="Pfam" id="PF09697">
    <property type="entry name" value="Porph_ging"/>
    <property type="match status" value="1"/>
</dbReference>
<protein>
    <submittedName>
        <fullName evidence="2">GLPGLI family protein</fullName>
    </submittedName>
</protein>
<dbReference type="RefSeq" id="WP_076930797.1">
    <property type="nucleotide sequence ID" value="NZ_LT605205.1"/>
</dbReference>
<dbReference type="InterPro" id="IPR005901">
    <property type="entry name" value="GLPGLI"/>
</dbReference>
<dbReference type="Proteomes" id="UP000187464">
    <property type="component" value="Chromosome I"/>
</dbReference>